<gene>
    <name evidence="1" type="ORF">FH608_016035</name>
</gene>
<sequence length="779" mass="84346">MRRYRFGGIAALIALVHLAAVTVLGTLALATDQGDLLWQLVTRNSSLDWYAEPGKDTFALPWGLTLLLIPIGALQAWALWQVLRGPARGEPARRGRSVALLRLALYAGVACGLVLVAGSPLILALRISWIWSAMGIVSAVVQLAVVWLFFLVLRDTVSRGLRVFSLVAGTVAGVSGLGQEIAGLFDALSATRILNLAGGYGFVSMAWCVSILIAQARDRRWSAATVRIGVIAQVVAFLQPDGFVTFGGNGFPSILTFYTLLGAVSVFGLVWEARTAHELAGPVPLPLPQREPARAAGRAAARWWPLAALAVALPLLPAALNLARGRYLSIGPRGVIEEFVRVNGGSTNAMAWFALDAFVGVGGPALLVLVAVLRRTRRVLRTTTLALSVAAAVAAVSASRATPPSWEFGYEGTQIYPEGMFTRGADGEVFLGISPSWYGAALLASALLLLVLYPAAPARRVRRHVLPAGLATLLALAFVPAADQTRGPVTAAEDCVPHDRWTGEPQVPELTRDQRLVCSLRQANVIAFAATTPDSVILAHARRLCGVYTRNDPEEVARLRAVEGLTREVLTYPLAQVCPSAAAVVSAATAERERENQEWEDDARRMCDASPRHRPRIEPARAVRLREPQWTDYGVLDAYEPTEDGADPFDDGLLERAQDDGLVAALPGHLMVLTHSDFDICVTLETYDRRPPVETRGWDHVAEVGYLSPTGRIVLRDDLSGTELPDLSLDGRAGHYRIRVHYDWFDWKGPQTGGQRLLIMAFPGKGDRPVTHRKPRERG</sequence>
<proteinExistence type="predicted"/>
<evidence type="ECO:0000313" key="1">
    <source>
        <dbReference type="EMBL" id="KAB8194691.1"/>
    </source>
</evidence>
<comment type="caution">
    <text evidence="1">The sequence shown here is derived from an EMBL/GenBank/DDBJ whole genome shotgun (WGS) entry which is preliminary data.</text>
</comment>
<protein>
    <submittedName>
        <fullName evidence="1">Uncharacterized protein</fullName>
    </submittedName>
</protein>
<keyword evidence="2" id="KW-1185">Reference proteome</keyword>
<name>A0A5C4WK83_9ACTN</name>
<evidence type="ECO:0000313" key="2">
    <source>
        <dbReference type="Proteomes" id="UP000312512"/>
    </source>
</evidence>
<accession>A0A5C4WK83</accession>
<organism evidence="1 2">
    <name type="scientific">Nonomuraea phyllanthi</name>
    <dbReference type="NCBI Taxonomy" id="2219224"/>
    <lineage>
        <taxon>Bacteria</taxon>
        <taxon>Bacillati</taxon>
        <taxon>Actinomycetota</taxon>
        <taxon>Actinomycetes</taxon>
        <taxon>Streptosporangiales</taxon>
        <taxon>Streptosporangiaceae</taxon>
        <taxon>Nonomuraea</taxon>
    </lineage>
</organism>
<reference evidence="1 2" key="1">
    <citation type="submission" date="2019-10" db="EMBL/GenBank/DDBJ databases">
        <title>Nonomuraea sp. nov., isolated from Phyllanthus amarus.</title>
        <authorList>
            <person name="Klykleung N."/>
            <person name="Tanasupawat S."/>
        </authorList>
    </citation>
    <scope>NUCLEOTIDE SEQUENCE [LARGE SCALE GENOMIC DNA]</scope>
    <source>
        <strain evidence="1 2">PA1-10</strain>
    </source>
</reference>
<dbReference type="AlphaFoldDB" id="A0A5C4WK83"/>
<dbReference type="RefSeq" id="WP_139631284.1">
    <property type="nucleotide sequence ID" value="NZ_VDLX02000005.1"/>
</dbReference>
<dbReference type="OrthoDB" id="3541491at2"/>
<dbReference type="EMBL" id="VDLX02000005">
    <property type="protein sequence ID" value="KAB8194691.1"/>
    <property type="molecule type" value="Genomic_DNA"/>
</dbReference>
<dbReference type="Proteomes" id="UP000312512">
    <property type="component" value="Unassembled WGS sequence"/>
</dbReference>